<evidence type="ECO:0000256" key="1">
    <source>
        <dbReference type="ARBA" id="ARBA00004651"/>
    </source>
</evidence>
<gene>
    <name evidence="7" type="ORF">S03H2_37311</name>
</gene>
<dbReference type="AlphaFoldDB" id="X1GTR0"/>
<feature type="transmembrane region" description="Helical" evidence="6">
    <location>
        <begin position="136"/>
        <end position="157"/>
    </location>
</feature>
<reference evidence="7" key="1">
    <citation type="journal article" date="2014" name="Front. Microbiol.">
        <title>High frequency of phylogenetically diverse reductive dehalogenase-homologous genes in deep subseafloor sedimentary metagenomes.</title>
        <authorList>
            <person name="Kawai M."/>
            <person name="Futagami T."/>
            <person name="Toyoda A."/>
            <person name="Takaki Y."/>
            <person name="Nishi S."/>
            <person name="Hori S."/>
            <person name="Arai W."/>
            <person name="Tsubouchi T."/>
            <person name="Morono Y."/>
            <person name="Uchiyama I."/>
            <person name="Ito T."/>
            <person name="Fujiyama A."/>
            <person name="Inagaki F."/>
            <person name="Takami H."/>
        </authorList>
    </citation>
    <scope>NUCLEOTIDE SEQUENCE</scope>
    <source>
        <strain evidence="7">Expedition CK06-06</strain>
    </source>
</reference>
<keyword evidence="4 6" id="KW-1133">Transmembrane helix</keyword>
<evidence type="ECO:0000313" key="7">
    <source>
        <dbReference type="EMBL" id="GAH48260.1"/>
    </source>
</evidence>
<dbReference type="EMBL" id="BARU01022960">
    <property type="protein sequence ID" value="GAH48260.1"/>
    <property type="molecule type" value="Genomic_DNA"/>
</dbReference>
<proteinExistence type="predicted"/>
<evidence type="ECO:0000256" key="5">
    <source>
        <dbReference type="ARBA" id="ARBA00023136"/>
    </source>
</evidence>
<feature type="transmembrane region" description="Helical" evidence="6">
    <location>
        <begin position="111"/>
        <end position="130"/>
    </location>
</feature>
<dbReference type="PANTHER" id="PTHR30250">
    <property type="entry name" value="PST FAMILY PREDICTED COLANIC ACID TRANSPORTER"/>
    <property type="match status" value="1"/>
</dbReference>
<name>X1GTR0_9ZZZZ</name>
<feature type="transmembrane region" description="Helical" evidence="6">
    <location>
        <begin position="196"/>
        <end position="216"/>
    </location>
</feature>
<keyword evidence="5 6" id="KW-0472">Membrane</keyword>
<dbReference type="InterPro" id="IPR050833">
    <property type="entry name" value="Poly_Biosynth_Transport"/>
</dbReference>
<evidence type="ECO:0000256" key="2">
    <source>
        <dbReference type="ARBA" id="ARBA00022475"/>
    </source>
</evidence>
<feature type="non-terminal residue" evidence="7">
    <location>
        <position position="1"/>
    </location>
</feature>
<evidence type="ECO:0000256" key="6">
    <source>
        <dbReference type="SAM" id="Phobius"/>
    </source>
</evidence>
<comment type="caution">
    <text evidence="7">The sequence shown here is derived from an EMBL/GenBank/DDBJ whole genome shotgun (WGS) entry which is preliminary data.</text>
</comment>
<accession>X1GTR0</accession>
<evidence type="ECO:0000256" key="4">
    <source>
        <dbReference type="ARBA" id="ARBA00022989"/>
    </source>
</evidence>
<organism evidence="7">
    <name type="scientific">marine sediment metagenome</name>
    <dbReference type="NCBI Taxonomy" id="412755"/>
    <lineage>
        <taxon>unclassified sequences</taxon>
        <taxon>metagenomes</taxon>
        <taxon>ecological metagenomes</taxon>
    </lineage>
</organism>
<dbReference type="PANTHER" id="PTHR30250:SF26">
    <property type="entry name" value="PSMA PROTEIN"/>
    <property type="match status" value="1"/>
</dbReference>
<evidence type="ECO:0000256" key="3">
    <source>
        <dbReference type="ARBA" id="ARBA00022692"/>
    </source>
</evidence>
<keyword evidence="2" id="KW-1003">Cell membrane</keyword>
<comment type="subcellular location">
    <subcellularLocation>
        <location evidence="1">Cell membrane</location>
        <topology evidence="1">Multi-pass membrane protein</topology>
    </subcellularLocation>
</comment>
<feature type="transmembrane region" description="Helical" evidence="6">
    <location>
        <begin position="44"/>
        <end position="60"/>
    </location>
</feature>
<keyword evidence="3 6" id="KW-0812">Transmembrane</keyword>
<feature type="transmembrane region" description="Helical" evidence="6">
    <location>
        <begin position="72"/>
        <end position="90"/>
    </location>
</feature>
<feature type="transmembrane region" description="Helical" evidence="6">
    <location>
        <begin position="169"/>
        <end position="190"/>
    </location>
</feature>
<sequence length="251" mass="28813">KKIYDVVSMIPGFLLRAIMPLASELEASDKMEMNQRLFIKATKYSFAIFIPIATFTILNAKPILTAWVGEKYAPFSLGLQILVAHLFFNFNHHAGSQILIGINKIRFILLYYLKVVILNLVLSVILVRWIGWLGVVLGTTIPFVIFEFSYIRFLLHTLNINWRYYVRNVILKTFPPIVIIVPLILVIGNFVNLNNLPVLAIFGVIIVLVYFTLFYLMGLDHNERITINNCVYLVRQKLNLKLIVGGGTKRR</sequence>
<dbReference type="GO" id="GO:0005886">
    <property type="term" value="C:plasma membrane"/>
    <property type="evidence" value="ECO:0007669"/>
    <property type="project" value="UniProtKB-SubCell"/>
</dbReference>
<protein>
    <submittedName>
        <fullName evidence="7">Uncharacterized protein</fullName>
    </submittedName>
</protein>